<feature type="compositionally biased region" description="Polar residues" evidence="1">
    <location>
        <begin position="218"/>
        <end position="233"/>
    </location>
</feature>
<dbReference type="AlphaFoldDB" id="A0A6A1WM10"/>
<protein>
    <submittedName>
        <fullName evidence="2">Uncharacterized protein</fullName>
    </submittedName>
</protein>
<sequence>MEHKARNILYFYVKIIDGECKLLGHGSLRVKCDKSDTVEYKVKNAENVQSKKRYKLPVKKKAIPDKGKGKKKIEQEEEEPLESPPHESPPQGSPPQGSPLHDSFWDEVVPSSQVGSSAAVASGLTANVDPPNFTGIMLSLSWGRSPTGSLPSSLEGAAHQKHPLHHEKERLHYQEVTDWWGVASRTRSSDRLRGIARGSGNPRQLFIDLTEPVVGSQVDPTTQPATQASQKVSGKQKEDENDG</sequence>
<feature type="compositionally biased region" description="Basic residues" evidence="1">
    <location>
        <begin position="51"/>
        <end position="61"/>
    </location>
</feature>
<dbReference type="Proteomes" id="UP000516437">
    <property type="component" value="Chromosome 1"/>
</dbReference>
<name>A0A6A1WM10_9ROSI</name>
<comment type="caution">
    <text evidence="2">The sequence shown here is derived from an EMBL/GenBank/DDBJ whole genome shotgun (WGS) entry which is preliminary data.</text>
</comment>
<proteinExistence type="predicted"/>
<organism evidence="2 3">
    <name type="scientific">Morella rubra</name>
    <name type="common">Chinese bayberry</name>
    <dbReference type="NCBI Taxonomy" id="262757"/>
    <lineage>
        <taxon>Eukaryota</taxon>
        <taxon>Viridiplantae</taxon>
        <taxon>Streptophyta</taxon>
        <taxon>Embryophyta</taxon>
        <taxon>Tracheophyta</taxon>
        <taxon>Spermatophyta</taxon>
        <taxon>Magnoliopsida</taxon>
        <taxon>eudicotyledons</taxon>
        <taxon>Gunneridae</taxon>
        <taxon>Pentapetalae</taxon>
        <taxon>rosids</taxon>
        <taxon>fabids</taxon>
        <taxon>Fagales</taxon>
        <taxon>Myricaceae</taxon>
        <taxon>Morella</taxon>
    </lineage>
</organism>
<feature type="compositionally biased region" description="Pro residues" evidence="1">
    <location>
        <begin position="82"/>
        <end position="97"/>
    </location>
</feature>
<evidence type="ECO:0000256" key="1">
    <source>
        <dbReference type="SAM" id="MobiDB-lite"/>
    </source>
</evidence>
<feature type="region of interest" description="Disordered" evidence="1">
    <location>
        <begin position="212"/>
        <end position="243"/>
    </location>
</feature>
<gene>
    <name evidence="2" type="ORF">CJ030_MR1G020572</name>
</gene>
<reference evidence="2 3" key="1">
    <citation type="journal article" date="2019" name="Plant Biotechnol. J.">
        <title>The red bayberry genome and genetic basis of sex determination.</title>
        <authorList>
            <person name="Jia H.M."/>
            <person name="Jia H.J."/>
            <person name="Cai Q.L."/>
            <person name="Wang Y."/>
            <person name="Zhao H.B."/>
            <person name="Yang W.F."/>
            <person name="Wang G.Y."/>
            <person name="Li Y.H."/>
            <person name="Zhan D.L."/>
            <person name="Shen Y.T."/>
            <person name="Niu Q.F."/>
            <person name="Chang L."/>
            <person name="Qiu J."/>
            <person name="Zhao L."/>
            <person name="Xie H.B."/>
            <person name="Fu W.Y."/>
            <person name="Jin J."/>
            <person name="Li X.W."/>
            <person name="Jiao Y."/>
            <person name="Zhou C.C."/>
            <person name="Tu T."/>
            <person name="Chai C.Y."/>
            <person name="Gao J.L."/>
            <person name="Fan L.J."/>
            <person name="van de Weg E."/>
            <person name="Wang J.Y."/>
            <person name="Gao Z.S."/>
        </authorList>
    </citation>
    <scope>NUCLEOTIDE SEQUENCE [LARGE SCALE GENOMIC DNA]</scope>
    <source>
        <tissue evidence="2">Leaves</tissue>
    </source>
</reference>
<keyword evidence="3" id="KW-1185">Reference proteome</keyword>
<evidence type="ECO:0000313" key="2">
    <source>
        <dbReference type="EMBL" id="KAB1226355.1"/>
    </source>
</evidence>
<evidence type="ECO:0000313" key="3">
    <source>
        <dbReference type="Proteomes" id="UP000516437"/>
    </source>
</evidence>
<dbReference type="EMBL" id="RXIC02000019">
    <property type="protein sequence ID" value="KAB1226355.1"/>
    <property type="molecule type" value="Genomic_DNA"/>
</dbReference>
<accession>A0A6A1WM10</accession>
<feature type="region of interest" description="Disordered" evidence="1">
    <location>
        <begin position="51"/>
        <end position="104"/>
    </location>
</feature>